<dbReference type="GO" id="GO:0016530">
    <property type="term" value="F:metallochaperone activity"/>
    <property type="evidence" value="ECO:0007669"/>
    <property type="project" value="TreeGrafter"/>
</dbReference>
<dbReference type="PANTHER" id="PTHR43680">
    <property type="entry name" value="NITRATE REDUCTASE MOLYBDENUM COFACTOR ASSEMBLY CHAPERONE"/>
    <property type="match status" value="1"/>
</dbReference>
<evidence type="ECO:0000313" key="2">
    <source>
        <dbReference type="EMBL" id="MRI66452.1"/>
    </source>
</evidence>
<reference evidence="2 3" key="1">
    <citation type="submission" date="2019-10" db="EMBL/GenBank/DDBJ databases">
        <title>Gracilibacillus salitolerans sp. nov., a moderate halophile isolated from a saline soil in northwest China.</title>
        <authorList>
            <person name="Gan L."/>
        </authorList>
    </citation>
    <scope>NUCLEOTIDE SEQUENCE [LARGE SCALE GENOMIC DNA]</scope>
    <source>
        <strain evidence="2 3">TP2-8</strain>
    </source>
</reference>
<name>A0A6N7QZ18_9BACI</name>
<organism evidence="2 3">
    <name type="scientific">Gracilibacillus thailandensis</name>
    <dbReference type="NCBI Taxonomy" id="563735"/>
    <lineage>
        <taxon>Bacteria</taxon>
        <taxon>Bacillati</taxon>
        <taxon>Bacillota</taxon>
        <taxon>Bacilli</taxon>
        <taxon>Bacillales</taxon>
        <taxon>Bacillaceae</taxon>
        <taxon>Gracilibacillus</taxon>
    </lineage>
</organism>
<sequence length="241" mass="28024">MFVIYMRIKVHVVLTLLVDQEAVASCPKEGNSMKQEVISSTYQLISFLLRYPTEEHRLAVEEAQRFVAEIEELSIKKSLTVFLDAISEWDQDQWVEHYIEVFDFGKTSNLYMTYLKLGEQKERGLELLKLKKFYEAAGFDVMDKELPDFLPLMLEFCGEVRKEVRLELLEKHVAAIVETKNKLVKFDSAYHLLLNALITLIKAEGLEVEEEALTVEEKPLSLEDVRIMQSMREQLINNQLS</sequence>
<keyword evidence="3" id="KW-1185">Reference proteome</keyword>
<dbReference type="GO" id="GO:0042128">
    <property type="term" value="P:nitrate assimilation"/>
    <property type="evidence" value="ECO:0007669"/>
    <property type="project" value="UniProtKB-KW"/>
</dbReference>
<dbReference type="NCBIfam" id="TIGR00684">
    <property type="entry name" value="narJ"/>
    <property type="match status" value="1"/>
</dbReference>
<dbReference type="Proteomes" id="UP000435187">
    <property type="component" value="Unassembled WGS sequence"/>
</dbReference>
<dbReference type="Gene3D" id="1.10.3480.10">
    <property type="entry name" value="TorD-like"/>
    <property type="match status" value="1"/>
</dbReference>
<accession>A0A6N7QZ18</accession>
<dbReference type="InterPro" id="IPR020945">
    <property type="entry name" value="DMSO/NO3_reduct_chaperone"/>
</dbReference>
<dbReference type="EMBL" id="WJEE01000015">
    <property type="protein sequence ID" value="MRI66452.1"/>
    <property type="molecule type" value="Genomic_DNA"/>
</dbReference>
<proteinExistence type="predicted"/>
<dbReference type="SUPFAM" id="SSF89155">
    <property type="entry name" value="TorD-like"/>
    <property type="match status" value="1"/>
</dbReference>
<evidence type="ECO:0000313" key="3">
    <source>
        <dbReference type="Proteomes" id="UP000435187"/>
    </source>
</evidence>
<dbReference type="InterPro" id="IPR036411">
    <property type="entry name" value="TorD-like_sf"/>
</dbReference>
<dbReference type="GO" id="GO:0051131">
    <property type="term" value="P:chaperone-mediated protein complex assembly"/>
    <property type="evidence" value="ECO:0007669"/>
    <property type="project" value="InterPro"/>
</dbReference>
<gene>
    <name evidence="2" type="primary">narJ</name>
    <name evidence="2" type="ORF">GH885_08815</name>
</gene>
<dbReference type="GO" id="GO:0051082">
    <property type="term" value="F:unfolded protein binding"/>
    <property type="evidence" value="ECO:0007669"/>
    <property type="project" value="InterPro"/>
</dbReference>
<dbReference type="PANTHER" id="PTHR43680:SF2">
    <property type="entry name" value="NITRATE REDUCTASE MOLYBDENUM COFACTOR ASSEMBLY CHAPERONE NARJ"/>
    <property type="match status" value="1"/>
</dbReference>
<keyword evidence="1" id="KW-0534">Nitrate assimilation</keyword>
<dbReference type="InterPro" id="IPR003765">
    <property type="entry name" value="NO3_reductase_chaperone_NarJ"/>
</dbReference>
<protein>
    <submittedName>
        <fullName evidence="2">Nitrate reductase molybdenum cofactor assembly chaperone</fullName>
    </submittedName>
</protein>
<dbReference type="AlphaFoldDB" id="A0A6N7QZ18"/>
<comment type="caution">
    <text evidence="2">The sequence shown here is derived from an EMBL/GenBank/DDBJ whole genome shotgun (WGS) entry which is preliminary data.</text>
</comment>
<evidence type="ECO:0000256" key="1">
    <source>
        <dbReference type="ARBA" id="ARBA00023063"/>
    </source>
</evidence>
<dbReference type="Pfam" id="PF02613">
    <property type="entry name" value="Nitrate_red_del"/>
    <property type="match status" value="1"/>
</dbReference>